<dbReference type="PROSITE" id="PS00021">
    <property type="entry name" value="KRINGLE_1"/>
    <property type="match status" value="1"/>
</dbReference>
<feature type="chain" id="PRO_5041677635" description="trypsin" evidence="18">
    <location>
        <begin position="21"/>
        <end position="569"/>
    </location>
</feature>
<evidence type="ECO:0000256" key="4">
    <source>
        <dbReference type="ARBA" id="ARBA00022572"/>
    </source>
</evidence>
<keyword evidence="11" id="KW-0325">Glycoprotein</keyword>
<evidence type="ECO:0000256" key="3">
    <source>
        <dbReference type="ARBA" id="ARBA00022536"/>
    </source>
</evidence>
<dbReference type="InterPro" id="IPR018056">
    <property type="entry name" value="Kringle_CS"/>
</dbReference>
<name>A0AA88T7E8_TACVA</name>
<protein>
    <recommendedName>
        <fullName evidence="13">trypsin</fullName>
        <ecNumber evidence="13">3.4.21.4</ecNumber>
    </recommendedName>
</protein>
<evidence type="ECO:0000256" key="14">
    <source>
        <dbReference type="PROSITE-ProRule" id="PRU00076"/>
    </source>
</evidence>
<evidence type="ECO:0000259" key="19">
    <source>
        <dbReference type="PROSITE" id="PS50026"/>
    </source>
</evidence>
<dbReference type="Proteomes" id="UP001187315">
    <property type="component" value="Unassembled WGS sequence"/>
</dbReference>
<dbReference type="CDD" id="cd00108">
    <property type="entry name" value="KR"/>
    <property type="match status" value="1"/>
</dbReference>
<dbReference type="GO" id="GO:0005509">
    <property type="term" value="F:calcium ion binding"/>
    <property type="evidence" value="ECO:0007669"/>
    <property type="project" value="InterPro"/>
</dbReference>
<dbReference type="CDD" id="cd00190">
    <property type="entry name" value="Tryp_SPc"/>
    <property type="match status" value="1"/>
</dbReference>
<dbReference type="PROSITE" id="PS00135">
    <property type="entry name" value="TRYPSIN_SER"/>
    <property type="match status" value="1"/>
</dbReference>
<keyword evidence="23" id="KW-1185">Reference proteome</keyword>
<keyword evidence="4 15" id="KW-0420">Kringle</keyword>
<dbReference type="Gene3D" id="2.40.20.10">
    <property type="entry name" value="Plasminogen Kringle 4"/>
    <property type="match status" value="1"/>
</dbReference>
<dbReference type="InterPro" id="IPR013806">
    <property type="entry name" value="Kringle-like"/>
</dbReference>
<dbReference type="InterPro" id="IPR001881">
    <property type="entry name" value="EGF-like_Ca-bd_dom"/>
</dbReference>
<feature type="domain" description="EGF-like" evidence="19">
    <location>
        <begin position="150"/>
        <end position="188"/>
    </location>
</feature>
<feature type="disulfide bond" evidence="14">
    <location>
        <begin position="100"/>
        <end position="109"/>
    </location>
</feature>
<dbReference type="InterPro" id="IPR033116">
    <property type="entry name" value="TRYPSIN_SER"/>
</dbReference>
<reference evidence="22" key="1">
    <citation type="submission" date="2023-08" db="EMBL/GenBank/DDBJ databases">
        <title>Pelteobagrus vachellii genome.</title>
        <authorList>
            <person name="Liu H."/>
        </authorList>
    </citation>
    <scope>NUCLEOTIDE SEQUENCE</scope>
    <source>
        <strain evidence="22">PRFRI_2022a</strain>
        <tissue evidence="22">Muscle</tissue>
    </source>
</reference>
<dbReference type="AlphaFoldDB" id="A0AA88T7E8"/>
<comment type="caution">
    <text evidence="22">The sequence shown here is derived from an EMBL/GenBank/DDBJ whole genome shotgun (WGS) entry which is preliminary data.</text>
</comment>
<keyword evidence="8 16" id="KW-0378">Hydrolase</keyword>
<accession>A0AA88T7E8</accession>
<evidence type="ECO:0000256" key="2">
    <source>
        <dbReference type="ARBA" id="ARBA00022525"/>
    </source>
</evidence>
<evidence type="ECO:0000256" key="9">
    <source>
        <dbReference type="ARBA" id="ARBA00022825"/>
    </source>
</evidence>
<dbReference type="PROSITE" id="PS01186">
    <property type="entry name" value="EGF_2"/>
    <property type="match status" value="2"/>
</dbReference>
<dbReference type="PRINTS" id="PR00018">
    <property type="entry name" value="KRINGLE"/>
</dbReference>
<dbReference type="EC" id="3.4.21.4" evidence="13"/>
<keyword evidence="6 18" id="KW-0732">Signal</keyword>
<feature type="domain" description="Kringle" evidence="20">
    <location>
        <begin position="193"/>
        <end position="277"/>
    </location>
</feature>
<evidence type="ECO:0000313" key="22">
    <source>
        <dbReference type="EMBL" id="KAK2866448.1"/>
    </source>
</evidence>
<keyword evidence="5 16" id="KW-0645">Protease</keyword>
<dbReference type="Gene3D" id="2.40.10.10">
    <property type="entry name" value="Trypsin-like serine proteases"/>
    <property type="match status" value="1"/>
</dbReference>
<dbReference type="InterPro" id="IPR009003">
    <property type="entry name" value="Peptidase_S1_PA"/>
</dbReference>
<dbReference type="PROSITE" id="PS50070">
    <property type="entry name" value="KRINGLE_2"/>
    <property type="match status" value="1"/>
</dbReference>
<feature type="domain" description="Peptidase S1" evidence="21">
    <location>
        <begin position="320"/>
        <end position="567"/>
    </location>
</feature>
<dbReference type="InterPro" id="IPR001314">
    <property type="entry name" value="Peptidase_S1A"/>
</dbReference>
<proteinExistence type="predicted"/>
<organism evidence="22 23">
    <name type="scientific">Tachysurus vachellii</name>
    <name type="common">Darkbarbel catfish</name>
    <name type="synonym">Pelteobagrus vachellii</name>
    <dbReference type="NCBI Taxonomy" id="175792"/>
    <lineage>
        <taxon>Eukaryota</taxon>
        <taxon>Metazoa</taxon>
        <taxon>Chordata</taxon>
        <taxon>Craniata</taxon>
        <taxon>Vertebrata</taxon>
        <taxon>Euteleostomi</taxon>
        <taxon>Actinopterygii</taxon>
        <taxon>Neopterygii</taxon>
        <taxon>Teleostei</taxon>
        <taxon>Ostariophysi</taxon>
        <taxon>Siluriformes</taxon>
        <taxon>Bagridae</taxon>
        <taxon>Tachysurus</taxon>
    </lineage>
</organism>
<dbReference type="Pfam" id="PF00008">
    <property type="entry name" value="EGF"/>
    <property type="match status" value="2"/>
</dbReference>
<dbReference type="SMART" id="SM00020">
    <property type="entry name" value="Tryp_SPc"/>
    <property type="match status" value="1"/>
</dbReference>
<dbReference type="FunFam" id="2.10.25.10:FF:000321">
    <property type="entry name" value="Protein delta homolog 1"/>
    <property type="match status" value="1"/>
</dbReference>
<dbReference type="SUPFAM" id="SSF57440">
    <property type="entry name" value="Kringle-like"/>
    <property type="match status" value="1"/>
</dbReference>
<dbReference type="PRINTS" id="PR00722">
    <property type="entry name" value="CHYMOTRYPSIN"/>
</dbReference>
<evidence type="ECO:0000256" key="17">
    <source>
        <dbReference type="SAM" id="MobiDB-lite"/>
    </source>
</evidence>
<evidence type="ECO:0000259" key="20">
    <source>
        <dbReference type="PROSITE" id="PS50070"/>
    </source>
</evidence>
<keyword evidence="10 14" id="KW-1015">Disulfide bond</keyword>
<evidence type="ECO:0000256" key="7">
    <source>
        <dbReference type="ARBA" id="ARBA00022737"/>
    </source>
</evidence>
<feature type="domain" description="EGF-like" evidence="19">
    <location>
        <begin position="73"/>
        <end position="110"/>
    </location>
</feature>
<dbReference type="InterPro" id="IPR000742">
    <property type="entry name" value="EGF"/>
</dbReference>
<dbReference type="EMBL" id="JAVHJS010000002">
    <property type="protein sequence ID" value="KAK2866448.1"/>
    <property type="molecule type" value="Genomic_DNA"/>
</dbReference>
<sequence>MLPLLLLLLSLKTLNQPAVAAGTAKSEGSFVKIKGVDEDPTPATNETSEDYYEESYNGQTTTDSQWLDEFIEERDECEPNPCYNNGVCENDGDGDFTCICPRPFKGKRCQSVVNVCRNVKCGHGDCVFIETEPFYECKCVAPFQPPNCRRPSPCNPSPCLNGGTCIKGRTRIQFHCNCPANYSGKFCQVGPDDCYEGDGSSYRGFVSETEFGNECMHWYSHLIAYLPEYTGEEEEEEEEDGTGSHNYCRNPDGDKQPWCFIRYNNTITWDVCKVKRCQGQPVLTTPEPVTETVPVTTTLSPETDFSVCGRIWQSRIASRIFGGKKAKPGTHPWQVSLQTRRKNSTHSFTHSCGGIVLNSCWVLTAAHCVQEMIEKGKEMQVVLGGVDLDKHEAADQTIAVKSYIMHENHTEVDDVQYNDIALLKLKTVTEDGLCAKETKYVKSACLPSGPFPDGMECTISGYGVTEHDEKGSRLLLDTKVLLINQNRCMAPNVFGDLLDDNMLCAGRMQGGIDACQGDSGGPLICKQNDTNYIYGIVSWGDGCGKKNKPGVYTRVTKFLDWISEKMRST</sequence>
<dbReference type="SUPFAM" id="SSF50494">
    <property type="entry name" value="Trypsin-like serine proteases"/>
    <property type="match status" value="1"/>
</dbReference>
<comment type="caution">
    <text evidence="14">Lacks conserved residue(s) required for the propagation of feature annotation.</text>
</comment>
<dbReference type="GO" id="GO:0005615">
    <property type="term" value="C:extracellular space"/>
    <property type="evidence" value="ECO:0007669"/>
    <property type="project" value="TreeGrafter"/>
</dbReference>
<evidence type="ECO:0000256" key="15">
    <source>
        <dbReference type="PROSITE-ProRule" id="PRU00121"/>
    </source>
</evidence>
<dbReference type="InterPro" id="IPR001254">
    <property type="entry name" value="Trypsin_dom"/>
</dbReference>
<dbReference type="SMART" id="SM00130">
    <property type="entry name" value="KR"/>
    <property type="match status" value="1"/>
</dbReference>
<evidence type="ECO:0000256" key="6">
    <source>
        <dbReference type="ARBA" id="ARBA00022729"/>
    </source>
</evidence>
<evidence type="ECO:0000256" key="10">
    <source>
        <dbReference type="ARBA" id="ARBA00023157"/>
    </source>
</evidence>
<dbReference type="Gene3D" id="2.10.25.10">
    <property type="entry name" value="Laminin"/>
    <property type="match status" value="2"/>
</dbReference>
<evidence type="ECO:0000256" key="8">
    <source>
        <dbReference type="ARBA" id="ARBA00022801"/>
    </source>
</evidence>
<dbReference type="PROSITE" id="PS00022">
    <property type="entry name" value="EGF_1"/>
    <property type="match status" value="2"/>
</dbReference>
<dbReference type="PANTHER" id="PTHR24264">
    <property type="entry name" value="TRYPSIN-RELATED"/>
    <property type="match status" value="1"/>
</dbReference>
<keyword evidence="9 16" id="KW-0720">Serine protease</keyword>
<comment type="catalytic activity">
    <reaction evidence="12">
        <text>Preferential cleavage: Arg-|-Xaa, Lys-|-Xaa.</text>
        <dbReference type="EC" id="3.4.21.4"/>
    </reaction>
</comment>
<keyword evidence="2" id="KW-0964">Secreted</keyword>
<evidence type="ECO:0000256" key="11">
    <source>
        <dbReference type="ARBA" id="ARBA00023180"/>
    </source>
</evidence>
<dbReference type="SMART" id="SM00179">
    <property type="entry name" value="EGF_CA"/>
    <property type="match status" value="2"/>
</dbReference>
<evidence type="ECO:0000256" key="18">
    <source>
        <dbReference type="SAM" id="SignalP"/>
    </source>
</evidence>
<feature type="signal peptide" evidence="18">
    <location>
        <begin position="1"/>
        <end position="20"/>
    </location>
</feature>
<evidence type="ECO:0000259" key="21">
    <source>
        <dbReference type="PROSITE" id="PS50240"/>
    </source>
</evidence>
<dbReference type="GO" id="GO:0004252">
    <property type="term" value="F:serine-type endopeptidase activity"/>
    <property type="evidence" value="ECO:0007669"/>
    <property type="project" value="UniProtKB-EC"/>
</dbReference>
<feature type="disulfide bond" evidence="14">
    <location>
        <begin position="178"/>
        <end position="187"/>
    </location>
</feature>
<evidence type="ECO:0000256" key="1">
    <source>
        <dbReference type="ARBA" id="ARBA00004239"/>
    </source>
</evidence>
<evidence type="ECO:0000256" key="16">
    <source>
        <dbReference type="RuleBase" id="RU363034"/>
    </source>
</evidence>
<dbReference type="PANTHER" id="PTHR24264:SF40">
    <property type="entry name" value="HYALURONAN-BINDING PROTEIN 2"/>
    <property type="match status" value="1"/>
</dbReference>
<dbReference type="Pfam" id="PF00051">
    <property type="entry name" value="Kringle"/>
    <property type="match status" value="1"/>
</dbReference>
<keyword evidence="3 14" id="KW-0245">EGF-like domain</keyword>
<dbReference type="InterPro" id="IPR043504">
    <property type="entry name" value="Peptidase_S1_PA_chymotrypsin"/>
</dbReference>
<dbReference type="FunFam" id="2.40.10.10:FF:000069">
    <property type="entry name" value="Hyaluronan-binding protein 2"/>
    <property type="match status" value="1"/>
</dbReference>
<dbReference type="SMART" id="SM00181">
    <property type="entry name" value="EGF"/>
    <property type="match status" value="3"/>
</dbReference>
<dbReference type="PROSITE" id="PS50240">
    <property type="entry name" value="TRYPSIN_DOM"/>
    <property type="match status" value="1"/>
</dbReference>
<dbReference type="GO" id="GO:0006508">
    <property type="term" value="P:proteolysis"/>
    <property type="evidence" value="ECO:0007669"/>
    <property type="project" value="UniProtKB-KW"/>
</dbReference>
<keyword evidence="7" id="KW-0677">Repeat</keyword>
<dbReference type="PROSITE" id="PS50026">
    <property type="entry name" value="EGF_3"/>
    <property type="match status" value="2"/>
</dbReference>
<evidence type="ECO:0000256" key="12">
    <source>
        <dbReference type="ARBA" id="ARBA00036320"/>
    </source>
</evidence>
<evidence type="ECO:0000256" key="13">
    <source>
        <dbReference type="ARBA" id="ARBA00038868"/>
    </source>
</evidence>
<dbReference type="InterPro" id="IPR038178">
    <property type="entry name" value="Kringle_sf"/>
</dbReference>
<gene>
    <name evidence="22" type="ORF">Q7C36_002504</name>
</gene>
<feature type="region of interest" description="Disordered" evidence="17">
    <location>
        <begin position="34"/>
        <end position="58"/>
    </location>
</feature>
<dbReference type="PROSITE" id="PS00134">
    <property type="entry name" value="TRYPSIN_HIS"/>
    <property type="match status" value="1"/>
</dbReference>
<dbReference type="InterPro" id="IPR050127">
    <property type="entry name" value="Serine_Proteases_S1"/>
</dbReference>
<dbReference type="CDD" id="cd00054">
    <property type="entry name" value="EGF_CA"/>
    <property type="match status" value="2"/>
</dbReference>
<evidence type="ECO:0000313" key="23">
    <source>
        <dbReference type="Proteomes" id="UP001187315"/>
    </source>
</evidence>
<dbReference type="FunFam" id="2.40.20.10:FF:000001">
    <property type="entry name" value="Urokinase-type plasminogen activator"/>
    <property type="match status" value="1"/>
</dbReference>
<feature type="disulfide bond" evidence="14">
    <location>
        <begin position="159"/>
        <end position="176"/>
    </location>
</feature>
<comment type="subcellular location">
    <subcellularLocation>
        <location evidence="1">Secreted</location>
        <location evidence="1">Extracellular space</location>
    </subcellularLocation>
</comment>
<evidence type="ECO:0000256" key="5">
    <source>
        <dbReference type="ARBA" id="ARBA00022670"/>
    </source>
</evidence>
<dbReference type="SUPFAM" id="SSF57196">
    <property type="entry name" value="EGF/Laminin"/>
    <property type="match status" value="1"/>
</dbReference>
<dbReference type="InterPro" id="IPR018114">
    <property type="entry name" value="TRYPSIN_HIS"/>
</dbReference>
<dbReference type="InterPro" id="IPR000001">
    <property type="entry name" value="Kringle"/>
</dbReference>
<dbReference type="Pfam" id="PF00089">
    <property type="entry name" value="Trypsin"/>
    <property type="match status" value="1"/>
</dbReference>